<feature type="region of interest" description="Disordered" evidence="1">
    <location>
        <begin position="225"/>
        <end position="257"/>
    </location>
</feature>
<organism evidence="2 3">
    <name type="scientific">Steinernema carpocapsae</name>
    <name type="common">Entomopathogenic nematode</name>
    <dbReference type="NCBI Taxonomy" id="34508"/>
    <lineage>
        <taxon>Eukaryota</taxon>
        <taxon>Metazoa</taxon>
        <taxon>Ecdysozoa</taxon>
        <taxon>Nematoda</taxon>
        <taxon>Chromadorea</taxon>
        <taxon>Rhabditida</taxon>
        <taxon>Tylenchina</taxon>
        <taxon>Panagrolaimomorpha</taxon>
        <taxon>Strongyloidoidea</taxon>
        <taxon>Steinernematidae</taxon>
        <taxon>Steinernema</taxon>
    </lineage>
</organism>
<sequence length="361" mass="40516">MEHKSPSRAPENGMKSNTILNISVEFRGSKSKFDGVGKSKTNRSRMAEEPKWGAGNPDAPEQSGIALKSGARSGRSKNVGNEAAINKLSYFVQVFSVIQSEKARIQQDRSSLDQEIISMQLGILLPPPGFFIPRRATSKGSGKPEKDRPLLQRAECSRHLSFFDQDFEPVKRRFKVEMTWECEPNVRPVEKRNTALMAAAISTYSKLTGSLLWIPFPPPAFFIPRQARHQRDAESRRTKRAERGRNGIGERKNDRSRMAEWLEMKGKEPPEQTATAPAFMAMRSGARSGRSDVADCANSEKQRLADMQEREQSRTYPNGRAPRNERPSSDKQRDENRVLSSSNLLGAVPLFATFLDHVNGL</sequence>
<feature type="region of interest" description="Disordered" evidence="1">
    <location>
        <begin position="30"/>
        <end position="76"/>
    </location>
</feature>
<evidence type="ECO:0000256" key="1">
    <source>
        <dbReference type="SAM" id="MobiDB-lite"/>
    </source>
</evidence>
<dbReference type="Proteomes" id="UP000298663">
    <property type="component" value="Unassembled WGS sequence"/>
</dbReference>
<name>A0A4U5MSZ8_STECR</name>
<dbReference type="EMBL" id="AZBU02000006">
    <property type="protein sequence ID" value="TKR72861.1"/>
    <property type="molecule type" value="Genomic_DNA"/>
</dbReference>
<proteinExistence type="predicted"/>
<reference evidence="2 3" key="1">
    <citation type="journal article" date="2015" name="Genome Biol.">
        <title>Comparative genomics of Steinernema reveals deeply conserved gene regulatory networks.</title>
        <authorList>
            <person name="Dillman A.R."/>
            <person name="Macchietto M."/>
            <person name="Porter C.F."/>
            <person name="Rogers A."/>
            <person name="Williams B."/>
            <person name="Antoshechkin I."/>
            <person name="Lee M.M."/>
            <person name="Goodwin Z."/>
            <person name="Lu X."/>
            <person name="Lewis E.E."/>
            <person name="Goodrich-Blair H."/>
            <person name="Stock S.P."/>
            <person name="Adams B.J."/>
            <person name="Sternberg P.W."/>
            <person name="Mortazavi A."/>
        </authorList>
    </citation>
    <scope>NUCLEOTIDE SEQUENCE [LARGE SCALE GENOMIC DNA]</scope>
    <source>
        <strain evidence="2 3">ALL</strain>
    </source>
</reference>
<evidence type="ECO:0000313" key="2">
    <source>
        <dbReference type="EMBL" id="TKR72861.1"/>
    </source>
</evidence>
<reference evidence="2 3" key="2">
    <citation type="journal article" date="2019" name="G3 (Bethesda)">
        <title>Hybrid Assembly of the Genome of the Entomopathogenic Nematode Steinernema carpocapsae Identifies the X-Chromosome.</title>
        <authorList>
            <person name="Serra L."/>
            <person name="Macchietto M."/>
            <person name="Macias-Munoz A."/>
            <person name="McGill C.J."/>
            <person name="Rodriguez I.M."/>
            <person name="Rodriguez B."/>
            <person name="Murad R."/>
            <person name="Mortazavi A."/>
        </authorList>
    </citation>
    <scope>NUCLEOTIDE SEQUENCE [LARGE SCALE GENOMIC DNA]</scope>
    <source>
        <strain evidence="2 3">ALL</strain>
    </source>
</reference>
<feature type="region of interest" description="Disordered" evidence="1">
    <location>
        <begin position="284"/>
        <end position="338"/>
    </location>
</feature>
<feature type="compositionally biased region" description="Basic and acidic residues" evidence="1">
    <location>
        <begin position="322"/>
        <end position="337"/>
    </location>
</feature>
<feature type="compositionally biased region" description="Basic and acidic residues" evidence="1">
    <location>
        <begin position="229"/>
        <end position="257"/>
    </location>
</feature>
<keyword evidence="3" id="KW-1185">Reference proteome</keyword>
<gene>
    <name evidence="2" type="ORF">L596_020251</name>
</gene>
<accession>A0A4U5MSZ8</accession>
<dbReference type="AlphaFoldDB" id="A0A4U5MSZ8"/>
<comment type="caution">
    <text evidence="2">The sequence shown here is derived from an EMBL/GenBank/DDBJ whole genome shotgun (WGS) entry which is preliminary data.</text>
</comment>
<evidence type="ECO:0000313" key="3">
    <source>
        <dbReference type="Proteomes" id="UP000298663"/>
    </source>
</evidence>
<feature type="compositionally biased region" description="Basic and acidic residues" evidence="1">
    <location>
        <begin position="289"/>
        <end position="313"/>
    </location>
</feature>
<protein>
    <submittedName>
        <fullName evidence="2">Uncharacterized protein</fullName>
    </submittedName>
</protein>